<evidence type="ECO:0000313" key="9">
    <source>
        <dbReference type="EMBL" id="GAP39514.1"/>
    </source>
</evidence>
<feature type="domain" description="Type II methyltransferase M.TaqI-like" evidence="8">
    <location>
        <begin position="91"/>
        <end position="263"/>
    </location>
</feature>
<evidence type="ECO:0000256" key="7">
    <source>
        <dbReference type="ARBA" id="ARBA00047942"/>
    </source>
</evidence>
<dbReference type="InterPro" id="IPR050953">
    <property type="entry name" value="N4_N6_ade-DNA_methylase"/>
</dbReference>
<dbReference type="PANTHER" id="PTHR33841:SF6">
    <property type="entry name" value="TYPE II METHYLTRANSFERASE M.HINDII"/>
    <property type="match status" value="1"/>
</dbReference>
<reference evidence="9" key="1">
    <citation type="journal article" date="2015" name="Genome Announc.">
        <title>Draft Genome Sequence of Anaerolineae Strain TC1, a Novel Isolate from a Methanogenic Wastewater Treatment System.</title>
        <authorList>
            <person name="Matsuura N."/>
            <person name="Tourlousse D.M."/>
            <person name="Sun L."/>
            <person name="Toyonaga M."/>
            <person name="Kuroda K."/>
            <person name="Ohashi A."/>
            <person name="Cruz R."/>
            <person name="Yamaguchi T."/>
            <person name="Sekiguchi Y."/>
        </authorList>
    </citation>
    <scope>NUCLEOTIDE SEQUENCE [LARGE SCALE GENOMIC DNA]</scope>
    <source>
        <strain evidence="9">TC1</strain>
    </source>
</reference>
<evidence type="ECO:0000256" key="2">
    <source>
        <dbReference type="ARBA" id="ARBA00022603"/>
    </source>
</evidence>
<dbReference type="EC" id="2.1.1.72" evidence="1"/>
<proteinExistence type="predicted"/>
<keyword evidence="2 9" id="KW-0489">Methyltransferase</keyword>
<evidence type="ECO:0000313" key="10">
    <source>
        <dbReference type="Proteomes" id="UP000053370"/>
    </source>
</evidence>
<keyword evidence="3" id="KW-0808">Transferase</keyword>
<dbReference type="PROSITE" id="PS00092">
    <property type="entry name" value="N6_MTASE"/>
    <property type="match status" value="1"/>
</dbReference>
<evidence type="ECO:0000256" key="4">
    <source>
        <dbReference type="ARBA" id="ARBA00022691"/>
    </source>
</evidence>
<dbReference type="Gene3D" id="3.40.50.150">
    <property type="entry name" value="Vaccinia Virus protein VP39"/>
    <property type="match status" value="1"/>
</dbReference>
<dbReference type="InterPro" id="IPR002052">
    <property type="entry name" value="DNA_methylase_N6_adenine_CS"/>
</dbReference>
<accession>A0A0K8PAG4</accession>
<dbReference type="Proteomes" id="UP000053370">
    <property type="component" value="Unassembled WGS sequence"/>
</dbReference>
<keyword evidence="10" id="KW-1185">Reference proteome</keyword>
<dbReference type="Pfam" id="PF07669">
    <property type="entry name" value="Eco57I"/>
    <property type="match status" value="1"/>
</dbReference>
<sequence>MADDFYSGIYNPDVLSCLANLSNDEVFTPPEIANQMLDLLPQELFQSPQTRFLDPACKSGIFLREIAKRLLKGLEPQIPDLQLRVDHIFQHQLYGIAITELTSLLSRRSVYCSKYPNSIYSVTAFDDAQGNIRYKRIQHQWKDGRCVFCGASQSQYDRDVTLETHAYELIHTTRPEEIFKMKFDVIIGNPPYQLDTGGAGRQAKPIYNLFVEQAKKLNPRFLSMIIPSRWFAGGMGLDNFRDSMMQDRHISKIVDFANAKDCFPQNSISGGVCYFLRERDVIGDCEFTNINSGQTNVLVRPLNEFSVLVRYNEAVSIIHKIRNIDKTSLDILISPLMPFGLSTDYRGNSAKSSSTDLTLYASNGTSYIQRSIISKGVEYIDKYKILISKTSAEHAGEPGKDGTFKVLTSSLKVINPGEICTHSYFIIGQYDNYTNANNLLSYLKTRFVRFLIHCFHESINPSQTYFYAIFNAQALLHFSSSQTLFCCRIENQYL</sequence>
<dbReference type="SUPFAM" id="SSF53335">
    <property type="entry name" value="S-adenosyl-L-methionine-dependent methyltransferases"/>
    <property type="match status" value="1"/>
</dbReference>
<dbReference type="GO" id="GO:0009007">
    <property type="term" value="F:site-specific DNA-methyltransferase (adenine-specific) activity"/>
    <property type="evidence" value="ECO:0007669"/>
    <property type="project" value="UniProtKB-EC"/>
</dbReference>
<dbReference type="STRING" id="1678840.ATC1_1244"/>
<organism evidence="9">
    <name type="scientific">Flexilinea flocculi</name>
    <dbReference type="NCBI Taxonomy" id="1678840"/>
    <lineage>
        <taxon>Bacteria</taxon>
        <taxon>Bacillati</taxon>
        <taxon>Chloroflexota</taxon>
        <taxon>Anaerolineae</taxon>
        <taxon>Anaerolineales</taxon>
        <taxon>Anaerolineaceae</taxon>
        <taxon>Flexilinea</taxon>
    </lineage>
</organism>
<gene>
    <name evidence="9" type="ORF">ATC1_1244</name>
</gene>
<evidence type="ECO:0000256" key="1">
    <source>
        <dbReference type="ARBA" id="ARBA00011900"/>
    </source>
</evidence>
<protein>
    <recommendedName>
        <fullName evidence="1">site-specific DNA-methyltransferase (adenine-specific)</fullName>
        <ecNumber evidence="1">2.1.1.72</ecNumber>
    </recommendedName>
</protein>
<dbReference type="InterPro" id="IPR029063">
    <property type="entry name" value="SAM-dependent_MTases_sf"/>
</dbReference>
<dbReference type="InterPro" id="IPR011639">
    <property type="entry name" value="MethylTrfase_TaqI-like_dom"/>
</dbReference>
<dbReference type="EMBL" id="DF968180">
    <property type="protein sequence ID" value="GAP39514.1"/>
    <property type="molecule type" value="Genomic_DNA"/>
</dbReference>
<dbReference type="GO" id="GO:0032259">
    <property type="term" value="P:methylation"/>
    <property type="evidence" value="ECO:0007669"/>
    <property type="project" value="UniProtKB-KW"/>
</dbReference>
<keyword evidence="6" id="KW-0238">DNA-binding</keyword>
<comment type="catalytic activity">
    <reaction evidence="7">
        <text>a 2'-deoxyadenosine in DNA + S-adenosyl-L-methionine = an N(6)-methyl-2'-deoxyadenosine in DNA + S-adenosyl-L-homocysteine + H(+)</text>
        <dbReference type="Rhea" id="RHEA:15197"/>
        <dbReference type="Rhea" id="RHEA-COMP:12418"/>
        <dbReference type="Rhea" id="RHEA-COMP:12419"/>
        <dbReference type="ChEBI" id="CHEBI:15378"/>
        <dbReference type="ChEBI" id="CHEBI:57856"/>
        <dbReference type="ChEBI" id="CHEBI:59789"/>
        <dbReference type="ChEBI" id="CHEBI:90615"/>
        <dbReference type="ChEBI" id="CHEBI:90616"/>
        <dbReference type="EC" id="2.1.1.72"/>
    </reaction>
</comment>
<keyword evidence="4" id="KW-0949">S-adenosyl-L-methionine</keyword>
<evidence type="ECO:0000259" key="8">
    <source>
        <dbReference type="Pfam" id="PF07669"/>
    </source>
</evidence>
<name>A0A0K8PAG4_9CHLR</name>
<dbReference type="PANTHER" id="PTHR33841">
    <property type="entry name" value="DNA METHYLTRANSFERASE YEEA-RELATED"/>
    <property type="match status" value="1"/>
</dbReference>
<dbReference type="GO" id="GO:0009307">
    <property type="term" value="P:DNA restriction-modification system"/>
    <property type="evidence" value="ECO:0007669"/>
    <property type="project" value="UniProtKB-KW"/>
</dbReference>
<dbReference type="PATRIC" id="fig|1678840.3.peg.547"/>
<evidence type="ECO:0000256" key="5">
    <source>
        <dbReference type="ARBA" id="ARBA00022747"/>
    </source>
</evidence>
<dbReference type="OrthoDB" id="9815272at2"/>
<keyword evidence="5" id="KW-0680">Restriction system</keyword>
<dbReference type="GO" id="GO:0003677">
    <property type="term" value="F:DNA binding"/>
    <property type="evidence" value="ECO:0007669"/>
    <property type="project" value="UniProtKB-KW"/>
</dbReference>
<evidence type="ECO:0000256" key="6">
    <source>
        <dbReference type="ARBA" id="ARBA00023125"/>
    </source>
</evidence>
<dbReference type="AlphaFoldDB" id="A0A0K8PAG4"/>
<evidence type="ECO:0000256" key="3">
    <source>
        <dbReference type="ARBA" id="ARBA00022679"/>
    </source>
</evidence>
<dbReference type="PRINTS" id="PR00507">
    <property type="entry name" value="N12N6MTFRASE"/>
</dbReference>